<dbReference type="OrthoDB" id="1300198at2759"/>
<dbReference type="Proteomes" id="UP000321393">
    <property type="component" value="Unassembled WGS sequence"/>
</dbReference>
<sequence>MRNEFSDLVVDNMKKSRKVEKNKLKVDDIEFFKRRNYVVQERDAGPSESEASGDRMSRYSSKSSVKSSIEDELPELVVFLQETNYEFVKDICIDEAVTSRQKCFKESCHTENDHVPCMLKYNAGETDAESTEESNDSDSTISSIESTQTLEENFNEVYEKQKVHSDAIDVPSEVPRKKSVPKLFLDRKVTGKKAASSTNSIAISLNKILDENRNKGKAVARSNIEHGKNFCNSGLSQSTIEGGSSNWTAGCGHCHDCTMAEYKDYTPENETGLYSSHCSSAVDLFGRIAAPTAHILLLFQFCQQNGMEVQKGWQKLIRCKHEGGNCGDYVFPAVISEPLIAQPVTLCFAAFRNVVEQAGGGLQLRTTISHHHVPSPNRKRDPVGTMNVEFLCEAFLEGRQ</sequence>
<comment type="caution">
    <text evidence="2">The sequence shown here is derived from an EMBL/GenBank/DDBJ whole genome shotgun (WGS) entry which is preliminary data.</text>
</comment>
<gene>
    <name evidence="2" type="ORF">E6C27_scaffold274G003210</name>
</gene>
<organism evidence="2 3">
    <name type="scientific">Cucumis melo var. makuwa</name>
    <name type="common">Oriental melon</name>
    <dbReference type="NCBI Taxonomy" id="1194695"/>
    <lineage>
        <taxon>Eukaryota</taxon>
        <taxon>Viridiplantae</taxon>
        <taxon>Streptophyta</taxon>
        <taxon>Embryophyta</taxon>
        <taxon>Tracheophyta</taxon>
        <taxon>Spermatophyta</taxon>
        <taxon>Magnoliopsida</taxon>
        <taxon>eudicotyledons</taxon>
        <taxon>Gunneridae</taxon>
        <taxon>Pentapetalae</taxon>
        <taxon>rosids</taxon>
        <taxon>fabids</taxon>
        <taxon>Cucurbitales</taxon>
        <taxon>Cucurbitaceae</taxon>
        <taxon>Benincaseae</taxon>
        <taxon>Cucumis</taxon>
    </lineage>
</organism>
<evidence type="ECO:0000256" key="1">
    <source>
        <dbReference type="SAM" id="MobiDB-lite"/>
    </source>
</evidence>
<evidence type="ECO:0000313" key="2">
    <source>
        <dbReference type="EMBL" id="KAA0058016.1"/>
    </source>
</evidence>
<accession>A0A5A7UV29</accession>
<name>A0A5A7UV29_CUCMM</name>
<reference evidence="2 3" key="1">
    <citation type="submission" date="2019-08" db="EMBL/GenBank/DDBJ databases">
        <title>Draft genome sequences of two oriental melons (Cucumis melo L. var makuwa).</title>
        <authorList>
            <person name="Kwon S.-Y."/>
        </authorList>
    </citation>
    <scope>NUCLEOTIDE SEQUENCE [LARGE SCALE GENOMIC DNA]</scope>
    <source>
        <strain evidence="3">cv. SW 3</strain>
        <tissue evidence="2">Leaf</tissue>
    </source>
</reference>
<evidence type="ECO:0000313" key="3">
    <source>
        <dbReference type="Proteomes" id="UP000321393"/>
    </source>
</evidence>
<dbReference type="PANTHER" id="PTHR33914">
    <property type="entry name" value="18S PRE-RIBOSOMAL ASSEMBLY PROTEIN GAR2-LIKE PROTEIN"/>
    <property type="match status" value="1"/>
</dbReference>
<dbReference type="GO" id="GO:0009786">
    <property type="term" value="P:regulation of asymmetric cell division"/>
    <property type="evidence" value="ECO:0007669"/>
    <property type="project" value="InterPro"/>
</dbReference>
<feature type="region of interest" description="Disordered" evidence="1">
    <location>
        <begin position="41"/>
        <end position="65"/>
    </location>
</feature>
<dbReference type="InterPro" id="IPR040378">
    <property type="entry name" value="BASL"/>
</dbReference>
<dbReference type="AlphaFoldDB" id="A0A5A7UV29"/>
<dbReference type="PANTHER" id="PTHR33914:SF15">
    <property type="entry name" value="PROTEIN WAVE"/>
    <property type="match status" value="1"/>
</dbReference>
<protein>
    <submittedName>
        <fullName evidence="2">Retrovirus-related Pol polyprotein from transposon TNT 1-94</fullName>
    </submittedName>
</protein>
<proteinExistence type="predicted"/>
<dbReference type="EMBL" id="SSTE01006842">
    <property type="protein sequence ID" value="KAA0058016.1"/>
    <property type="molecule type" value="Genomic_DNA"/>
</dbReference>